<organism evidence="3 4">
    <name type="scientific">Chryseolinea serpens</name>
    <dbReference type="NCBI Taxonomy" id="947013"/>
    <lineage>
        <taxon>Bacteria</taxon>
        <taxon>Pseudomonadati</taxon>
        <taxon>Bacteroidota</taxon>
        <taxon>Cytophagia</taxon>
        <taxon>Cytophagales</taxon>
        <taxon>Fulvivirgaceae</taxon>
        <taxon>Chryseolinea</taxon>
    </lineage>
</organism>
<feature type="chain" id="PRO_5012115764" evidence="1">
    <location>
        <begin position="21"/>
        <end position="362"/>
    </location>
</feature>
<evidence type="ECO:0000313" key="4">
    <source>
        <dbReference type="Proteomes" id="UP000184212"/>
    </source>
</evidence>
<dbReference type="CDD" id="cd00519">
    <property type="entry name" value="Lipase_3"/>
    <property type="match status" value="1"/>
</dbReference>
<feature type="domain" description="Fungal lipase-type" evidence="2">
    <location>
        <begin position="84"/>
        <end position="238"/>
    </location>
</feature>
<sequence>MKRKYFALLVLILLTTFATAQKLKPGFNKAEYIEMLRITSRHFDTAASILKIPGPKDFRKAYRSPVMGLDNRWDLWTNGDGVGVISIRGTTANPKGWLENFYAAMVPAAGKIRVASDYEFSYALSQNPKAAVHLGWLIGTAFLARDIVPKIDSCYKAGMKDFVIVGHSQGGAISYLMTSHLRSLQQQKHLPADIQFKTYCSAGPKPGNLYYAYEYESITLGWAFNVVNSADWVPETPISLQTVNDFNKTNAFVNARPFIKKQKFPAKLALKHVYNKLEKPPRRAQRKYEKYLGSFLSKRVKKALPGYVTPAFVHSTDYVRTGAFIILLADQEYFTKFPDSKEKIFTHHLFEPYFYLADKLPD</sequence>
<accession>A0A1M5UD66</accession>
<dbReference type="OrthoDB" id="927373at2"/>
<dbReference type="STRING" id="947013.SAMN04488109_4609"/>
<evidence type="ECO:0000313" key="3">
    <source>
        <dbReference type="EMBL" id="SHH60974.1"/>
    </source>
</evidence>
<gene>
    <name evidence="3" type="ORF">SAMN04488109_4609</name>
</gene>
<dbReference type="GO" id="GO:0006629">
    <property type="term" value="P:lipid metabolic process"/>
    <property type="evidence" value="ECO:0007669"/>
    <property type="project" value="InterPro"/>
</dbReference>
<dbReference type="EMBL" id="FQWQ01000003">
    <property type="protein sequence ID" value="SHH60974.1"/>
    <property type="molecule type" value="Genomic_DNA"/>
</dbReference>
<evidence type="ECO:0000259" key="2">
    <source>
        <dbReference type="Pfam" id="PF01764"/>
    </source>
</evidence>
<evidence type="ECO:0000256" key="1">
    <source>
        <dbReference type="SAM" id="SignalP"/>
    </source>
</evidence>
<dbReference type="Proteomes" id="UP000184212">
    <property type="component" value="Unassembled WGS sequence"/>
</dbReference>
<dbReference type="InterPro" id="IPR029058">
    <property type="entry name" value="AB_hydrolase_fold"/>
</dbReference>
<keyword evidence="1" id="KW-0732">Signal</keyword>
<name>A0A1M5UD66_9BACT</name>
<dbReference type="SUPFAM" id="SSF53474">
    <property type="entry name" value="alpha/beta-Hydrolases"/>
    <property type="match status" value="1"/>
</dbReference>
<dbReference type="Gene3D" id="3.40.50.1820">
    <property type="entry name" value="alpha/beta hydrolase"/>
    <property type="match status" value="1"/>
</dbReference>
<protein>
    <submittedName>
        <fullName evidence="3">Lipase (Class 3)</fullName>
    </submittedName>
</protein>
<dbReference type="Pfam" id="PF01764">
    <property type="entry name" value="Lipase_3"/>
    <property type="match status" value="1"/>
</dbReference>
<keyword evidence="4" id="KW-1185">Reference proteome</keyword>
<dbReference type="RefSeq" id="WP_073138664.1">
    <property type="nucleotide sequence ID" value="NZ_FQWQ01000003.1"/>
</dbReference>
<dbReference type="AlphaFoldDB" id="A0A1M5UD66"/>
<dbReference type="InterPro" id="IPR002921">
    <property type="entry name" value="Fungal_lipase-type"/>
</dbReference>
<feature type="signal peptide" evidence="1">
    <location>
        <begin position="1"/>
        <end position="20"/>
    </location>
</feature>
<reference evidence="3 4" key="1">
    <citation type="submission" date="2016-11" db="EMBL/GenBank/DDBJ databases">
        <authorList>
            <person name="Jaros S."/>
            <person name="Januszkiewicz K."/>
            <person name="Wedrychowicz H."/>
        </authorList>
    </citation>
    <scope>NUCLEOTIDE SEQUENCE [LARGE SCALE GENOMIC DNA]</scope>
    <source>
        <strain evidence="3 4">DSM 24574</strain>
    </source>
</reference>
<proteinExistence type="predicted"/>